<dbReference type="PANTHER" id="PTHR31286:SF167">
    <property type="entry name" value="OS09G0268800 PROTEIN"/>
    <property type="match status" value="1"/>
</dbReference>
<dbReference type="Proteomes" id="UP001497516">
    <property type="component" value="Chromosome 9"/>
</dbReference>
<dbReference type="GO" id="GO:0008270">
    <property type="term" value="F:zinc ion binding"/>
    <property type="evidence" value="ECO:0007669"/>
    <property type="project" value="UniProtKB-KW"/>
</dbReference>
<evidence type="ECO:0000256" key="1">
    <source>
        <dbReference type="PROSITE-ProRule" id="PRU00047"/>
    </source>
</evidence>
<evidence type="ECO:0000313" key="4">
    <source>
        <dbReference type="EMBL" id="CAL1412764.1"/>
    </source>
</evidence>
<name>A0AAV2GRJ7_9ROSI</name>
<feature type="compositionally biased region" description="Basic and acidic residues" evidence="2">
    <location>
        <begin position="13"/>
        <end position="33"/>
    </location>
</feature>
<feature type="domain" description="CCHC-type" evidence="3">
    <location>
        <begin position="295"/>
        <end position="308"/>
    </location>
</feature>
<sequence>MTWNPRKIPTMEGDQRTPHYRTHEPYLRKDQSKEGSQVTMEDDNQGKAYDCQRDRAVDDSQNPKELIASRGDSTSKVMDVVDGLENGKFMDTLVSQIQKDLVLAEEEPLLVEEGDYDTIMERAVDLLGVVGRYMSEKKPNLKSLKIALSKAWNLQKNFQIKDLEDQMLAFQFIERSNRDKVLNGGPWHHDNNLLIFKPADLSNKQKKEDFFNMGIWMHVMSLPNALRTTEMAHKIGARLGKLIWVDNRPEGMWDDFLRLRVEKDIRKPIKPELNLNLKGEIKGFEIRYEKLPLFCFNCGLIGHPKTNCQIERVAESSKYGTHIRVGPLQNKPWRSKLEKEEQGKIWVALRAKFDRELFNEKNRQEEKDVRSSLLADKIAELQRQEREATIQRPPSNK</sequence>
<dbReference type="EMBL" id="OZ034822">
    <property type="protein sequence ID" value="CAL1412764.1"/>
    <property type="molecule type" value="Genomic_DNA"/>
</dbReference>
<feature type="region of interest" description="Disordered" evidence="2">
    <location>
        <begin position="1"/>
        <end position="72"/>
    </location>
</feature>
<dbReference type="InterPro" id="IPR025836">
    <property type="entry name" value="Zn_knuckle_CX2CX4HX4C"/>
</dbReference>
<keyword evidence="1" id="KW-0863">Zinc-finger</keyword>
<reference evidence="4 5" key="1">
    <citation type="submission" date="2024-04" db="EMBL/GenBank/DDBJ databases">
        <authorList>
            <person name="Fracassetti M."/>
        </authorList>
    </citation>
    <scope>NUCLEOTIDE SEQUENCE [LARGE SCALE GENOMIC DNA]</scope>
</reference>
<dbReference type="GO" id="GO:0003676">
    <property type="term" value="F:nucleic acid binding"/>
    <property type="evidence" value="ECO:0007669"/>
    <property type="project" value="InterPro"/>
</dbReference>
<feature type="compositionally biased region" description="Basic and acidic residues" evidence="2">
    <location>
        <begin position="50"/>
        <end position="62"/>
    </location>
</feature>
<proteinExistence type="predicted"/>
<evidence type="ECO:0000259" key="3">
    <source>
        <dbReference type="PROSITE" id="PS50158"/>
    </source>
</evidence>
<dbReference type="InterPro" id="IPR001878">
    <property type="entry name" value="Znf_CCHC"/>
</dbReference>
<organism evidence="4 5">
    <name type="scientific">Linum trigynum</name>
    <dbReference type="NCBI Taxonomy" id="586398"/>
    <lineage>
        <taxon>Eukaryota</taxon>
        <taxon>Viridiplantae</taxon>
        <taxon>Streptophyta</taxon>
        <taxon>Embryophyta</taxon>
        <taxon>Tracheophyta</taxon>
        <taxon>Spermatophyta</taxon>
        <taxon>Magnoliopsida</taxon>
        <taxon>eudicotyledons</taxon>
        <taxon>Gunneridae</taxon>
        <taxon>Pentapetalae</taxon>
        <taxon>rosids</taxon>
        <taxon>fabids</taxon>
        <taxon>Malpighiales</taxon>
        <taxon>Linaceae</taxon>
        <taxon>Linum</taxon>
    </lineage>
</organism>
<dbReference type="PROSITE" id="PS50158">
    <property type="entry name" value="ZF_CCHC"/>
    <property type="match status" value="1"/>
</dbReference>
<keyword evidence="1" id="KW-0862">Zinc</keyword>
<evidence type="ECO:0000313" key="5">
    <source>
        <dbReference type="Proteomes" id="UP001497516"/>
    </source>
</evidence>
<dbReference type="Pfam" id="PF14111">
    <property type="entry name" value="DUF4283"/>
    <property type="match status" value="1"/>
</dbReference>
<protein>
    <recommendedName>
        <fullName evidence="3">CCHC-type domain-containing protein</fullName>
    </recommendedName>
</protein>
<dbReference type="InterPro" id="IPR025558">
    <property type="entry name" value="DUF4283"/>
</dbReference>
<dbReference type="AlphaFoldDB" id="A0AAV2GRJ7"/>
<evidence type="ECO:0000256" key="2">
    <source>
        <dbReference type="SAM" id="MobiDB-lite"/>
    </source>
</evidence>
<dbReference type="PANTHER" id="PTHR31286">
    <property type="entry name" value="GLYCINE-RICH CELL WALL STRUCTURAL PROTEIN 1.8-LIKE"/>
    <property type="match status" value="1"/>
</dbReference>
<gene>
    <name evidence="4" type="ORF">LTRI10_LOCUS52036</name>
</gene>
<dbReference type="Pfam" id="PF14392">
    <property type="entry name" value="zf-CCHC_4"/>
    <property type="match status" value="1"/>
</dbReference>
<accession>A0AAV2GRJ7</accession>
<keyword evidence="5" id="KW-1185">Reference proteome</keyword>
<keyword evidence="1" id="KW-0479">Metal-binding</keyword>
<dbReference type="InterPro" id="IPR040256">
    <property type="entry name" value="At4g02000-like"/>
</dbReference>